<dbReference type="RefSeq" id="WP_274043842.1">
    <property type="nucleotide sequence ID" value="NZ_JANCPR020000013.1"/>
</dbReference>
<keyword evidence="3" id="KW-1185">Reference proteome</keyword>
<evidence type="ECO:0000256" key="1">
    <source>
        <dbReference type="SAM" id="SignalP"/>
    </source>
</evidence>
<evidence type="ECO:0000313" key="3">
    <source>
        <dbReference type="Proteomes" id="UP001214441"/>
    </source>
</evidence>
<sequence length="212" mass="21912">MRIHVMRAAVLTAGCAMVFALAANGCAGSAGSGGGTGGSAHATASAPATGPGAFLARGECGTRNRQRVEEVPCQGERAAAKVIARHEGTRANGPRCPARTDYVLHISERRPASDDSGDAGVTRGYACMRALEAPHPGDPGGGGGPLTVVGDCVYTTGRDSEVKETPCDAVPGRHPPEFRVDRRVTERDRCPPDTDLYIDLGGTRPVGCAYRV</sequence>
<accession>A0ABT6ZWC0</accession>
<organism evidence="2 3">
    <name type="scientific">Streptomyces iconiensis</name>
    <dbReference type="NCBI Taxonomy" id="1384038"/>
    <lineage>
        <taxon>Bacteria</taxon>
        <taxon>Bacillati</taxon>
        <taxon>Actinomycetota</taxon>
        <taxon>Actinomycetes</taxon>
        <taxon>Kitasatosporales</taxon>
        <taxon>Streptomycetaceae</taxon>
        <taxon>Streptomyces</taxon>
    </lineage>
</organism>
<feature type="signal peptide" evidence="1">
    <location>
        <begin position="1"/>
        <end position="22"/>
    </location>
</feature>
<reference evidence="2 3" key="1">
    <citation type="submission" date="2023-05" db="EMBL/GenBank/DDBJ databases">
        <title>Streptantibioticus silvisoli sp. nov., acidotolerant actinomycetes 1 from pine litter.</title>
        <authorList>
            <person name="Swiecimska M."/>
            <person name="Golinska P."/>
            <person name="Sangal V."/>
            <person name="Wachnowicz B."/>
            <person name="Goodfellow M."/>
        </authorList>
    </citation>
    <scope>NUCLEOTIDE SEQUENCE [LARGE SCALE GENOMIC DNA]</scope>
    <source>
        <strain evidence="2 3">DSM 42109</strain>
    </source>
</reference>
<gene>
    <name evidence="2" type="ORF">NMN56_015535</name>
</gene>
<dbReference type="Proteomes" id="UP001214441">
    <property type="component" value="Unassembled WGS sequence"/>
</dbReference>
<keyword evidence="1" id="KW-0732">Signal</keyword>
<feature type="chain" id="PRO_5046272481" description="Lipoprotein" evidence="1">
    <location>
        <begin position="23"/>
        <end position="212"/>
    </location>
</feature>
<comment type="caution">
    <text evidence="2">The sequence shown here is derived from an EMBL/GenBank/DDBJ whole genome shotgun (WGS) entry which is preliminary data.</text>
</comment>
<evidence type="ECO:0000313" key="2">
    <source>
        <dbReference type="EMBL" id="MDJ1133349.1"/>
    </source>
</evidence>
<name>A0ABT6ZWC0_9ACTN</name>
<evidence type="ECO:0008006" key="4">
    <source>
        <dbReference type="Google" id="ProtNLM"/>
    </source>
</evidence>
<protein>
    <recommendedName>
        <fullName evidence="4">Lipoprotein</fullName>
    </recommendedName>
</protein>
<dbReference type="EMBL" id="JANCPR020000013">
    <property type="protein sequence ID" value="MDJ1133349.1"/>
    <property type="molecule type" value="Genomic_DNA"/>
</dbReference>
<proteinExistence type="predicted"/>